<dbReference type="KEGG" id="qsa:O6P43_001776"/>
<evidence type="ECO:0000313" key="3">
    <source>
        <dbReference type="Proteomes" id="UP001163823"/>
    </source>
</evidence>
<proteinExistence type="predicted"/>
<dbReference type="EMBL" id="JARAOO010000001">
    <property type="protein sequence ID" value="KAJ7982679.1"/>
    <property type="molecule type" value="Genomic_DNA"/>
</dbReference>
<sequence>MLSPISTYKSYPQAVRNSLFDNFMRRYRFSTKNDLSMARTIWKRTAQDRFTEMIHNARKTAKMKSGSQKPLRLERTRASKYLI</sequence>
<reference evidence="2 3" key="1">
    <citation type="journal article" date="2023" name="Science">
        <title>Elucidation of the pathway for biosynthesis of saponin adjuvants from the soapbark tree.</title>
        <authorList>
            <person name="Reed J."/>
            <person name="Orme A."/>
            <person name="El-Demerdash A."/>
            <person name="Owen C."/>
            <person name="Martin L.B.B."/>
            <person name="Misra R.C."/>
            <person name="Kikuchi S."/>
            <person name="Rejzek M."/>
            <person name="Martin A.C."/>
            <person name="Harkess A."/>
            <person name="Leebens-Mack J."/>
            <person name="Louveau T."/>
            <person name="Stephenson M.J."/>
            <person name="Osbourn A."/>
        </authorList>
    </citation>
    <scope>NUCLEOTIDE SEQUENCE [LARGE SCALE GENOMIC DNA]</scope>
    <source>
        <strain evidence="2">S10</strain>
    </source>
</reference>
<evidence type="ECO:0000313" key="2">
    <source>
        <dbReference type="EMBL" id="KAJ7982679.1"/>
    </source>
</evidence>
<comment type="caution">
    <text evidence="2">The sequence shown here is derived from an EMBL/GenBank/DDBJ whole genome shotgun (WGS) entry which is preliminary data.</text>
</comment>
<keyword evidence="3" id="KW-1185">Reference proteome</keyword>
<dbReference type="AlphaFoldDB" id="A0AAD7QJR5"/>
<evidence type="ECO:0000256" key="1">
    <source>
        <dbReference type="SAM" id="MobiDB-lite"/>
    </source>
</evidence>
<accession>A0AAD7QJR5</accession>
<name>A0AAD7QJR5_QUISA</name>
<dbReference type="Proteomes" id="UP001163823">
    <property type="component" value="Chromosome 1"/>
</dbReference>
<feature type="region of interest" description="Disordered" evidence="1">
    <location>
        <begin position="59"/>
        <end position="83"/>
    </location>
</feature>
<gene>
    <name evidence="2" type="ORF">O6P43_001776</name>
</gene>
<protein>
    <submittedName>
        <fullName evidence="2">Imidazole glycerol phosphate synthase subunit HisF</fullName>
    </submittedName>
</protein>
<organism evidence="2 3">
    <name type="scientific">Quillaja saponaria</name>
    <name type="common">Soap bark tree</name>
    <dbReference type="NCBI Taxonomy" id="32244"/>
    <lineage>
        <taxon>Eukaryota</taxon>
        <taxon>Viridiplantae</taxon>
        <taxon>Streptophyta</taxon>
        <taxon>Embryophyta</taxon>
        <taxon>Tracheophyta</taxon>
        <taxon>Spermatophyta</taxon>
        <taxon>Magnoliopsida</taxon>
        <taxon>eudicotyledons</taxon>
        <taxon>Gunneridae</taxon>
        <taxon>Pentapetalae</taxon>
        <taxon>rosids</taxon>
        <taxon>fabids</taxon>
        <taxon>Fabales</taxon>
        <taxon>Quillajaceae</taxon>
        <taxon>Quillaja</taxon>
    </lineage>
</organism>